<feature type="non-terminal residue" evidence="2">
    <location>
        <position position="1"/>
    </location>
</feature>
<evidence type="ECO:0000256" key="1">
    <source>
        <dbReference type="SAM" id="Phobius"/>
    </source>
</evidence>
<protein>
    <submittedName>
        <fullName evidence="2">Uncharacterized protein</fullName>
    </submittedName>
</protein>
<dbReference type="AlphaFoldDB" id="X1D270"/>
<gene>
    <name evidence="2" type="ORF">S01H4_48184</name>
</gene>
<name>X1D270_9ZZZZ</name>
<accession>X1D270</accession>
<keyword evidence="1" id="KW-1133">Transmembrane helix</keyword>
<proteinExistence type="predicted"/>
<organism evidence="2">
    <name type="scientific">marine sediment metagenome</name>
    <dbReference type="NCBI Taxonomy" id="412755"/>
    <lineage>
        <taxon>unclassified sequences</taxon>
        <taxon>metagenomes</taxon>
        <taxon>ecological metagenomes</taxon>
    </lineage>
</organism>
<keyword evidence="1" id="KW-0472">Membrane</keyword>
<dbReference type="EMBL" id="BART01027133">
    <property type="protein sequence ID" value="GAG90576.1"/>
    <property type="molecule type" value="Genomic_DNA"/>
</dbReference>
<reference evidence="2" key="1">
    <citation type="journal article" date="2014" name="Front. Microbiol.">
        <title>High frequency of phylogenetically diverse reductive dehalogenase-homologous genes in deep subseafloor sedimentary metagenomes.</title>
        <authorList>
            <person name="Kawai M."/>
            <person name="Futagami T."/>
            <person name="Toyoda A."/>
            <person name="Takaki Y."/>
            <person name="Nishi S."/>
            <person name="Hori S."/>
            <person name="Arai W."/>
            <person name="Tsubouchi T."/>
            <person name="Morono Y."/>
            <person name="Uchiyama I."/>
            <person name="Ito T."/>
            <person name="Fujiyama A."/>
            <person name="Inagaki F."/>
            <person name="Takami H."/>
        </authorList>
    </citation>
    <scope>NUCLEOTIDE SEQUENCE</scope>
    <source>
        <strain evidence="2">Expedition CK06-06</strain>
    </source>
</reference>
<comment type="caution">
    <text evidence="2">The sequence shown here is derived from an EMBL/GenBank/DDBJ whole genome shotgun (WGS) entry which is preliminary data.</text>
</comment>
<feature type="transmembrane region" description="Helical" evidence="1">
    <location>
        <begin position="12"/>
        <end position="30"/>
    </location>
</feature>
<sequence>VGFPIFVILHNLFYGLAELASGVVVLSQVLMFLEVVFFLIALFLCPPGVVIGATGSVVLALSRLRRKRVSD</sequence>
<evidence type="ECO:0000313" key="2">
    <source>
        <dbReference type="EMBL" id="GAG90576.1"/>
    </source>
</evidence>
<feature type="transmembrane region" description="Helical" evidence="1">
    <location>
        <begin position="36"/>
        <end position="61"/>
    </location>
</feature>
<keyword evidence="1" id="KW-0812">Transmembrane</keyword>